<feature type="transmembrane region" description="Helical" evidence="1">
    <location>
        <begin position="12"/>
        <end position="36"/>
    </location>
</feature>
<dbReference type="Proteomes" id="UP000324832">
    <property type="component" value="Unassembled WGS sequence"/>
</dbReference>
<accession>A0A5E4R0P2</accession>
<keyword evidence="1" id="KW-0472">Membrane</keyword>
<keyword evidence="3" id="KW-1185">Reference proteome</keyword>
<sequence>MMYNGRDSRFRIDLCDLLMNIIITNCCFILFFYALYYETIDMQGFQDVFFSAMFFKINGTSSLTTA</sequence>
<keyword evidence="1" id="KW-0812">Transmembrane</keyword>
<evidence type="ECO:0000313" key="2">
    <source>
        <dbReference type="EMBL" id="VVD02757.1"/>
    </source>
</evidence>
<gene>
    <name evidence="2" type="ORF">LSINAPIS_LOCUS12908</name>
</gene>
<organism evidence="2 3">
    <name type="scientific">Leptidea sinapis</name>
    <dbReference type="NCBI Taxonomy" id="189913"/>
    <lineage>
        <taxon>Eukaryota</taxon>
        <taxon>Metazoa</taxon>
        <taxon>Ecdysozoa</taxon>
        <taxon>Arthropoda</taxon>
        <taxon>Hexapoda</taxon>
        <taxon>Insecta</taxon>
        <taxon>Pterygota</taxon>
        <taxon>Neoptera</taxon>
        <taxon>Endopterygota</taxon>
        <taxon>Lepidoptera</taxon>
        <taxon>Glossata</taxon>
        <taxon>Ditrysia</taxon>
        <taxon>Papilionoidea</taxon>
        <taxon>Pieridae</taxon>
        <taxon>Dismorphiinae</taxon>
        <taxon>Leptidea</taxon>
    </lineage>
</organism>
<reference evidence="2 3" key="1">
    <citation type="submission" date="2017-07" db="EMBL/GenBank/DDBJ databases">
        <authorList>
            <person name="Talla V."/>
            <person name="Backstrom N."/>
        </authorList>
    </citation>
    <scope>NUCLEOTIDE SEQUENCE [LARGE SCALE GENOMIC DNA]</scope>
</reference>
<proteinExistence type="predicted"/>
<keyword evidence="1" id="KW-1133">Transmembrane helix</keyword>
<dbReference type="AlphaFoldDB" id="A0A5E4R0P2"/>
<protein>
    <submittedName>
        <fullName evidence="2">Uncharacterized protein</fullName>
    </submittedName>
</protein>
<evidence type="ECO:0000313" key="3">
    <source>
        <dbReference type="Proteomes" id="UP000324832"/>
    </source>
</evidence>
<evidence type="ECO:0000256" key="1">
    <source>
        <dbReference type="SAM" id="Phobius"/>
    </source>
</evidence>
<name>A0A5E4R0P2_9NEOP</name>
<dbReference type="EMBL" id="FZQP02006332">
    <property type="protein sequence ID" value="VVD02757.1"/>
    <property type="molecule type" value="Genomic_DNA"/>
</dbReference>